<reference evidence="2" key="1">
    <citation type="submission" date="2022-11" db="UniProtKB">
        <authorList>
            <consortium name="WormBaseParasite"/>
        </authorList>
    </citation>
    <scope>IDENTIFICATION</scope>
</reference>
<name>A0AC35GY93_9BILA</name>
<dbReference type="WBParaSite" id="PS1159_v2.g9968.t1">
    <property type="protein sequence ID" value="PS1159_v2.g9968.t1"/>
    <property type="gene ID" value="PS1159_v2.g9968"/>
</dbReference>
<proteinExistence type="predicted"/>
<sequence>MAHGKMFEEDNKNAYLVMASSEEGSQIVSIDNGKCLFIHDRLPVGHLCHSTNPNVRCNIEKQYLYDIYCDSFLLQEILQPPSFKAFALRVKDCKVVQDICFGNELFYIHSTGLNIRIKNVLQIFDRNVSLKEYVRDKVVDRLIDCWITPVRSSANGFVEWVLVPVAILPKPLYTFSKLYAKMKDMFSNHDNGPRLGVVVGIGKIAVFHHLINCPKDFVLGSTHICEYEIKRINGFQTVVLTKSKPVKLKRRYIETFVTSNGSVLIKTIVGKPIIGQWNIKMPSLKAQSFTPGISPTVTPPEFNYTVHPFFGKIFFSSKMVWSAPTLKVIIGATMNSSCKFLTASTKCNEIYIFYHLLGFHDSEKYWRVPDVPDEMYDSKNFLIRNNVPMWGDSNTKTFESKQQLHPPQMLKNKCKIEGRYLSNQFIKHPECEREAIESKQEDENDEFVMHNLSQISRKRR</sequence>
<organism evidence="1 2">
    <name type="scientific">Panagrolaimus sp. PS1159</name>
    <dbReference type="NCBI Taxonomy" id="55785"/>
    <lineage>
        <taxon>Eukaryota</taxon>
        <taxon>Metazoa</taxon>
        <taxon>Ecdysozoa</taxon>
        <taxon>Nematoda</taxon>
        <taxon>Chromadorea</taxon>
        <taxon>Rhabditida</taxon>
        <taxon>Tylenchina</taxon>
        <taxon>Panagrolaimomorpha</taxon>
        <taxon>Panagrolaimoidea</taxon>
        <taxon>Panagrolaimidae</taxon>
        <taxon>Panagrolaimus</taxon>
    </lineage>
</organism>
<evidence type="ECO:0000313" key="1">
    <source>
        <dbReference type="Proteomes" id="UP000887580"/>
    </source>
</evidence>
<protein>
    <submittedName>
        <fullName evidence="2">Uncharacterized protein</fullName>
    </submittedName>
</protein>
<dbReference type="Proteomes" id="UP000887580">
    <property type="component" value="Unplaced"/>
</dbReference>
<accession>A0AC35GY93</accession>
<evidence type="ECO:0000313" key="2">
    <source>
        <dbReference type="WBParaSite" id="PS1159_v2.g9968.t1"/>
    </source>
</evidence>